<feature type="compositionally biased region" description="Acidic residues" evidence="1">
    <location>
        <begin position="49"/>
        <end position="63"/>
    </location>
</feature>
<evidence type="ECO:0008006" key="3">
    <source>
        <dbReference type="Google" id="ProtNLM"/>
    </source>
</evidence>
<feature type="compositionally biased region" description="Low complexity" evidence="1">
    <location>
        <begin position="164"/>
        <end position="175"/>
    </location>
</feature>
<proteinExistence type="predicted"/>
<dbReference type="AlphaFoldDB" id="Q4PJF8"/>
<sequence>MVDDEDSPSRISRSISARFRRKEQVARGEQVAETREEEEAALAAVDQPIAEESEEDAALDDDQLLDKYGLTNPEEIEDEAGLEAFMENRLPDRLRQMALRRMWRLNPLFRFADEMVEYGEDYTDAATVIDGMATAYQVGKGYLKKAFDALDDEEEAGKAALPDTAEASAQSEAATGDSEPGEAENQTPETAQEDDSSKDGTADAAKADSAKADSAKTYSGVAGESAPEVSDAEIFLDPETPPRPRPQRMTFRRSAR</sequence>
<feature type="compositionally biased region" description="Basic and acidic residues" evidence="1">
    <location>
        <begin position="25"/>
        <end position="34"/>
    </location>
</feature>
<evidence type="ECO:0000313" key="2">
    <source>
        <dbReference type="EMBL" id="AAY82819.1"/>
    </source>
</evidence>
<reference evidence="2" key="1">
    <citation type="journal article" date="2005" name="PLoS Biol.">
        <title>New insights into metabolic properties of marine bacteria encoding proteorhodopsins.</title>
        <authorList>
            <person name="Sabehi G."/>
            <person name="Loy A."/>
            <person name="Jung K.H."/>
            <person name="Partha R."/>
            <person name="Spudich J.L."/>
            <person name="Isaacson T."/>
            <person name="Hirschberg J."/>
            <person name="Wagner M."/>
            <person name="Beja O."/>
        </authorList>
    </citation>
    <scope>NUCLEOTIDE SEQUENCE</scope>
</reference>
<feature type="compositionally biased region" description="Basic and acidic residues" evidence="1">
    <location>
        <begin position="195"/>
        <end position="214"/>
    </location>
</feature>
<dbReference type="InterPro" id="IPR021735">
    <property type="entry name" value="DUF3306"/>
</dbReference>
<name>Q4PJF8_9BACT</name>
<feature type="region of interest" description="Disordered" evidence="1">
    <location>
        <begin position="25"/>
        <end position="64"/>
    </location>
</feature>
<dbReference type="Pfam" id="PF11748">
    <property type="entry name" value="DUF3306"/>
    <property type="match status" value="1"/>
</dbReference>
<evidence type="ECO:0000256" key="1">
    <source>
        <dbReference type="SAM" id="MobiDB-lite"/>
    </source>
</evidence>
<accession>Q4PJF8</accession>
<organism evidence="2">
    <name type="scientific">uncultured bacterium MedeBAC46A06</name>
    <dbReference type="NCBI Taxonomy" id="332275"/>
    <lineage>
        <taxon>Bacteria</taxon>
        <taxon>environmental samples</taxon>
    </lineage>
</organism>
<protein>
    <recommendedName>
        <fullName evidence="3">DUF3306 domain-containing protein</fullName>
    </recommendedName>
</protein>
<dbReference type="EMBL" id="DQ088847">
    <property type="protein sequence ID" value="AAY82819.1"/>
    <property type="molecule type" value="Genomic_DNA"/>
</dbReference>
<feature type="region of interest" description="Disordered" evidence="1">
    <location>
        <begin position="155"/>
        <end position="256"/>
    </location>
</feature>